<dbReference type="PANTHER" id="PTHR45902">
    <property type="entry name" value="LATROPHILIN RECEPTOR-LIKE PROTEIN A"/>
    <property type="match status" value="1"/>
</dbReference>
<dbReference type="PANTHER" id="PTHR45902:SF5">
    <property type="entry name" value="G-PROTEIN COUPLED RECEPTORS FAMILY 2 PROFILE 2 DOMAIN-CONTAINING PROTEIN"/>
    <property type="match status" value="1"/>
</dbReference>
<accession>A0A8X6UPV8</accession>
<feature type="transmembrane region" description="Helical" evidence="7">
    <location>
        <begin position="692"/>
        <end position="714"/>
    </location>
</feature>
<sequence length="752" mass="85956">MPVLHFAIFLVLCSTIISFSDSLVSFNYTEVRKFGNSCPHLDTCEYQGPSNQDRNCACDELCVRYGDCCIDAPGVVALTSPSTFSCFELVQLNLPERIGIYMKDSCLPSYDGPEEVRRLCESISFGDPSDPLRSLPVTDPVNGITFKNYYCSVCNEKVDNMVLWTPGLKCPTLFERWRKLSKEYVLHNLVYENERWGLYLQREGESLFFHVCSIHPFMPTSLEGKVRLCKQKLVSDCPPDWQDDDTRTMCKSYMGERFINESRFRNIHCAYCNQQNLTLLSCKERKVTFYVPNPKSITLLLDINEGDGQIQLCNNGEIYDPFFRKCRNLQCLPGFMKREVLRDTFVDVSVSGAIALQPETEKSGSKERRNGVLYTPGNINSRFQNADRLSYDLLASNGDNLKDDVSILQNCQWIPLTDEDYTKFPNLSVYVPKFDKIYDPTSYYTTNGSISVCTPCNNETMPPLGYVITVGLSLSMVCLFLHFIAFWVVPDLQNLSGKSLVSECVALFFAYAFFIMGLHHESTDVACTVIAFFTFYFFQVAFFWMGVIAYDFWRSLKIATTELRVSGGKQIKRFLAYSLFTWFAPLLLVCILVVAEYTSLFPLQYRPDFAEPHCWFKRGPSHLVFFAGPLFLIMVLNIVFFVCSSRIILITTHTSAKHQNQARNFKMYLRLALIMGLTWIIGAIAAYCNIQILWYILNILNTLHGLFIFIFFTCSTKVRKYLKGKLNSSQRASRSSQGAPRTCQSSLPSRES</sequence>
<dbReference type="GO" id="GO:0016020">
    <property type="term" value="C:membrane"/>
    <property type="evidence" value="ECO:0007669"/>
    <property type="project" value="UniProtKB-SubCell"/>
</dbReference>
<dbReference type="InterPro" id="IPR000832">
    <property type="entry name" value="GPCR_2_secretin-like"/>
</dbReference>
<dbReference type="InterPro" id="IPR017981">
    <property type="entry name" value="GPCR_2-like_7TM"/>
</dbReference>
<dbReference type="CDD" id="cd15039">
    <property type="entry name" value="7tmB3_Methuselah-like"/>
    <property type="match status" value="1"/>
</dbReference>
<feature type="transmembrane region" description="Helical" evidence="7">
    <location>
        <begin position="500"/>
        <end position="518"/>
    </location>
</feature>
<dbReference type="Pfam" id="PF00002">
    <property type="entry name" value="7tm_2"/>
    <property type="match status" value="1"/>
</dbReference>
<feature type="transmembrane region" description="Helical" evidence="7">
    <location>
        <begin position="464"/>
        <end position="488"/>
    </location>
</feature>
<evidence type="ECO:0000256" key="7">
    <source>
        <dbReference type="SAM" id="Phobius"/>
    </source>
</evidence>
<feature type="transmembrane region" description="Helical" evidence="7">
    <location>
        <begin position="574"/>
        <end position="595"/>
    </location>
</feature>
<comment type="subcellular location">
    <subcellularLocation>
        <location evidence="1">Membrane</location>
        <topology evidence="1">Multi-pass membrane protein</topology>
    </subcellularLocation>
</comment>
<dbReference type="PROSITE" id="PS50261">
    <property type="entry name" value="G_PROTEIN_RECEP_F2_4"/>
    <property type="match status" value="1"/>
</dbReference>
<evidence type="ECO:0000256" key="6">
    <source>
        <dbReference type="SAM" id="MobiDB-lite"/>
    </source>
</evidence>
<dbReference type="GO" id="GO:0004930">
    <property type="term" value="F:G protein-coupled receptor activity"/>
    <property type="evidence" value="ECO:0007669"/>
    <property type="project" value="InterPro"/>
</dbReference>
<feature type="transmembrane region" description="Helical" evidence="7">
    <location>
        <begin position="623"/>
        <end position="648"/>
    </location>
</feature>
<dbReference type="PROSITE" id="PS50958">
    <property type="entry name" value="SMB_2"/>
    <property type="match status" value="1"/>
</dbReference>
<evidence type="ECO:0000256" key="8">
    <source>
        <dbReference type="SAM" id="SignalP"/>
    </source>
</evidence>
<evidence type="ECO:0000256" key="4">
    <source>
        <dbReference type="ARBA" id="ARBA00023136"/>
    </source>
</evidence>
<keyword evidence="11" id="KW-0675">Receptor</keyword>
<feature type="signal peptide" evidence="8">
    <location>
        <begin position="1"/>
        <end position="22"/>
    </location>
</feature>
<feature type="region of interest" description="Disordered" evidence="6">
    <location>
        <begin position="731"/>
        <end position="752"/>
    </location>
</feature>
<dbReference type="InterPro" id="IPR001212">
    <property type="entry name" value="Somatomedin_B_dom"/>
</dbReference>
<gene>
    <name evidence="11" type="primary">mth2</name>
    <name evidence="11" type="ORF">NPIL_466801</name>
</gene>
<dbReference type="Proteomes" id="UP000887013">
    <property type="component" value="Unassembled WGS sequence"/>
</dbReference>
<evidence type="ECO:0000256" key="2">
    <source>
        <dbReference type="ARBA" id="ARBA00022692"/>
    </source>
</evidence>
<evidence type="ECO:0000256" key="1">
    <source>
        <dbReference type="ARBA" id="ARBA00004141"/>
    </source>
</evidence>
<feature type="domain" description="G-protein coupled receptors family 2 profile 2" evidence="9">
    <location>
        <begin position="464"/>
        <end position="716"/>
    </location>
</feature>
<dbReference type="SUPFAM" id="SSF81321">
    <property type="entry name" value="Family A G protein-coupled receptor-like"/>
    <property type="match status" value="1"/>
</dbReference>
<comment type="caution">
    <text evidence="11">The sequence shown here is derived from an EMBL/GenBank/DDBJ whole genome shotgun (WGS) entry which is preliminary data.</text>
</comment>
<evidence type="ECO:0000256" key="3">
    <source>
        <dbReference type="ARBA" id="ARBA00022989"/>
    </source>
</evidence>
<proteinExistence type="predicted"/>
<evidence type="ECO:0000259" key="10">
    <source>
        <dbReference type="PROSITE" id="PS50958"/>
    </source>
</evidence>
<keyword evidence="12" id="KW-1185">Reference proteome</keyword>
<dbReference type="InterPro" id="IPR053231">
    <property type="entry name" value="GPCR_LN-TM7"/>
</dbReference>
<keyword evidence="2 7" id="KW-0812">Transmembrane</keyword>
<feature type="compositionally biased region" description="Polar residues" evidence="6">
    <location>
        <begin position="742"/>
        <end position="752"/>
    </location>
</feature>
<evidence type="ECO:0000313" key="12">
    <source>
        <dbReference type="Proteomes" id="UP000887013"/>
    </source>
</evidence>
<keyword evidence="5" id="KW-1015">Disulfide bond</keyword>
<keyword evidence="8" id="KW-0732">Signal</keyword>
<organism evidence="11 12">
    <name type="scientific">Nephila pilipes</name>
    <name type="common">Giant wood spider</name>
    <name type="synonym">Nephila maculata</name>
    <dbReference type="NCBI Taxonomy" id="299642"/>
    <lineage>
        <taxon>Eukaryota</taxon>
        <taxon>Metazoa</taxon>
        <taxon>Ecdysozoa</taxon>
        <taxon>Arthropoda</taxon>
        <taxon>Chelicerata</taxon>
        <taxon>Arachnida</taxon>
        <taxon>Araneae</taxon>
        <taxon>Araneomorphae</taxon>
        <taxon>Entelegynae</taxon>
        <taxon>Araneoidea</taxon>
        <taxon>Nephilidae</taxon>
        <taxon>Nephila</taxon>
    </lineage>
</organism>
<feature type="transmembrane region" description="Helical" evidence="7">
    <location>
        <begin position="668"/>
        <end position="686"/>
    </location>
</feature>
<dbReference type="AlphaFoldDB" id="A0A8X6UPV8"/>
<protein>
    <submittedName>
        <fullName evidence="11">G-protein coupled receptor Mth2</fullName>
    </submittedName>
</protein>
<keyword evidence="4 7" id="KW-0472">Membrane</keyword>
<dbReference type="Gene3D" id="1.20.1070.10">
    <property type="entry name" value="Rhodopsin 7-helix transmembrane proteins"/>
    <property type="match status" value="1"/>
</dbReference>
<reference evidence="11" key="1">
    <citation type="submission" date="2020-08" db="EMBL/GenBank/DDBJ databases">
        <title>Multicomponent nature underlies the extraordinary mechanical properties of spider dragline silk.</title>
        <authorList>
            <person name="Kono N."/>
            <person name="Nakamura H."/>
            <person name="Mori M."/>
            <person name="Yoshida Y."/>
            <person name="Ohtoshi R."/>
            <person name="Malay A.D."/>
            <person name="Moran D.A.P."/>
            <person name="Tomita M."/>
            <person name="Numata K."/>
            <person name="Arakawa K."/>
        </authorList>
    </citation>
    <scope>NUCLEOTIDE SEQUENCE</scope>
</reference>
<dbReference type="EMBL" id="BMAW01132877">
    <property type="protein sequence ID" value="GFU45909.1"/>
    <property type="molecule type" value="Genomic_DNA"/>
</dbReference>
<evidence type="ECO:0000313" key="11">
    <source>
        <dbReference type="EMBL" id="GFU45909.1"/>
    </source>
</evidence>
<name>A0A8X6UPV8_NEPPI</name>
<dbReference type="PRINTS" id="PR00249">
    <property type="entry name" value="GPCRSECRETIN"/>
</dbReference>
<feature type="domain" description="SMB" evidence="10">
    <location>
        <begin position="34"/>
        <end position="80"/>
    </location>
</feature>
<evidence type="ECO:0000259" key="9">
    <source>
        <dbReference type="PROSITE" id="PS50261"/>
    </source>
</evidence>
<evidence type="ECO:0000256" key="5">
    <source>
        <dbReference type="ARBA" id="ARBA00023157"/>
    </source>
</evidence>
<dbReference type="GO" id="GO:0007166">
    <property type="term" value="P:cell surface receptor signaling pathway"/>
    <property type="evidence" value="ECO:0007669"/>
    <property type="project" value="InterPro"/>
</dbReference>
<feature type="transmembrane region" description="Helical" evidence="7">
    <location>
        <begin position="530"/>
        <end position="553"/>
    </location>
</feature>
<dbReference type="OrthoDB" id="6507840at2759"/>
<feature type="chain" id="PRO_5036457791" evidence="8">
    <location>
        <begin position="23"/>
        <end position="752"/>
    </location>
</feature>
<keyword evidence="3 7" id="KW-1133">Transmembrane helix</keyword>